<evidence type="ECO:0000256" key="1">
    <source>
        <dbReference type="SAM" id="MobiDB-lite"/>
    </source>
</evidence>
<dbReference type="EMBL" id="VUJU01001797">
    <property type="protein sequence ID" value="KAF0763801.1"/>
    <property type="molecule type" value="Genomic_DNA"/>
</dbReference>
<evidence type="ECO:0000313" key="2">
    <source>
        <dbReference type="EMBL" id="KAF0763801.1"/>
    </source>
</evidence>
<proteinExistence type="predicted"/>
<dbReference type="Proteomes" id="UP000478052">
    <property type="component" value="Unassembled WGS sequence"/>
</dbReference>
<comment type="caution">
    <text evidence="2">The sequence shown here is derived from an EMBL/GenBank/DDBJ whole genome shotgun (WGS) entry which is preliminary data.</text>
</comment>
<reference evidence="2 3" key="1">
    <citation type="submission" date="2019-08" db="EMBL/GenBank/DDBJ databases">
        <title>Whole genome of Aphis craccivora.</title>
        <authorList>
            <person name="Voronova N.V."/>
            <person name="Shulinski R.S."/>
            <person name="Bandarenka Y.V."/>
            <person name="Zhorov D.G."/>
            <person name="Warner D."/>
        </authorList>
    </citation>
    <scope>NUCLEOTIDE SEQUENCE [LARGE SCALE GENOMIC DNA]</scope>
    <source>
        <strain evidence="2">180601</strain>
        <tissue evidence="2">Whole Body</tissue>
    </source>
</reference>
<organism evidence="2 3">
    <name type="scientific">Aphis craccivora</name>
    <name type="common">Cowpea aphid</name>
    <dbReference type="NCBI Taxonomy" id="307492"/>
    <lineage>
        <taxon>Eukaryota</taxon>
        <taxon>Metazoa</taxon>
        <taxon>Ecdysozoa</taxon>
        <taxon>Arthropoda</taxon>
        <taxon>Hexapoda</taxon>
        <taxon>Insecta</taxon>
        <taxon>Pterygota</taxon>
        <taxon>Neoptera</taxon>
        <taxon>Paraneoptera</taxon>
        <taxon>Hemiptera</taxon>
        <taxon>Sternorrhyncha</taxon>
        <taxon>Aphidomorpha</taxon>
        <taxon>Aphidoidea</taxon>
        <taxon>Aphididae</taxon>
        <taxon>Aphidini</taxon>
        <taxon>Aphis</taxon>
        <taxon>Aphis</taxon>
    </lineage>
</organism>
<evidence type="ECO:0000313" key="3">
    <source>
        <dbReference type="Proteomes" id="UP000478052"/>
    </source>
</evidence>
<dbReference type="AlphaFoldDB" id="A0A6G0Z000"/>
<protein>
    <submittedName>
        <fullName evidence="2">CCHC-type domain-containing protein</fullName>
    </submittedName>
</protein>
<keyword evidence="3" id="KW-1185">Reference proteome</keyword>
<sequence length="330" mass="37577">MTYLYPYLPSIKAIEVLIHINNRSILIVSAYQPPSRIMHISDHERGCRVVNPNGNKLQKYISDTACTLSAPNKPTYFPYVNNRLPDILHSRSRPPWIRGRGGGHPEQTTGNLEPLKVDDEDTNKIKISELENEMKEIDDITLSGWTYEAWSGLDDDLKKMDTLVNRLFAFTTRTRNAHKEVKAMSSEFKDLMKIVKGRSLELGVIADKTIRAWLPQQPQQPHQKEERGNVPERKKKKTKMKPGNPKTHDEIDLETIGVHIKSMKRTKEDGIFMFVGKGAKASEDVKKLKRATGDFLGADVEVKDFSRPFIIEIRGIGQEEKEEDVITGVC</sequence>
<gene>
    <name evidence="2" type="ORF">FWK35_00010757</name>
</gene>
<feature type="region of interest" description="Disordered" evidence="1">
    <location>
        <begin position="213"/>
        <end position="249"/>
    </location>
</feature>
<accession>A0A6G0Z000</accession>
<feature type="compositionally biased region" description="Basic and acidic residues" evidence="1">
    <location>
        <begin position="222"/>
        <end position="232"/>
    </location>
</feature>
<name>A0A6G0Z000_APHCR</name>